<protein>
    <submittedName>
        <fullName evidence="3">Lon proteolytic domain-containing protein</fullName>
    </submittedName>
</protein>
<dbReference type="AlphaFoldDB" id="A0A183C268"/>
<dbReference type="GO" id="GO:0004252">
    <property type="term" value="F:serine-type endopeptidase activity"/>
    <property type="evidence" value="ECO:0007669"/>
    <property type="project" value="InterPro"/>
</dbReference>
<keyword evidence="2" id="KW-1185">Reference proteome</keyword>
<dbReference type="GO" id="GO:0006508">
    <property type="term" value="P:proteolysis"/>
    <property type="evidence" value="ECO:0007669"/>
    <property type="project" value="InterPro"/>
</dbReference>
<dbReference type="InterPro" id="IPR014721">
    <property type="entry name" value="Ribsml_uS5_D2-typ_fold_subgr"/>
</dbReference>
<sequence length="170" mass="18932">MVCYVLGHLIHCSVAQRASQPRPYARGERGSAYRCRYNNSHREVRAPNDAHRIELRIPPEDDELDDPSGAAATAVAMYSLATQRCVRMDTIMSASLVIENGVTTGALESIGGVVEKVLAATDFGLQRMILAPENAEAEDIDKAGLTAEEHPRWKSFTAQMCWRFWTTFFE</sequence>
<dbReference type="InterPro" id="IPR020568">
    <property type="entry name" value="Ribosomal_Su5_D2-typ_SF"/>
</dbReference>
<feature type="domain" description="Lon proteolytic" evidence="1">
    <location>
        <begin position="49"/>
        <end position="136"/>
    </location>
</feature>
<accession>A0A183C268</accession>
<proteinExistence type="predicted"/>
<dbReference type="Gene3D" id="3.30.230.10">
    <property type="match status" value="1"/>
</dbReference>
<dbReference type="WBParaSite" id="GPLIN_000696200">
    <property type="protein sequence ID" value="GPLIN_000696200"/>
    <property type="gene ID" value="GPLIN_000696200"/>
</dbReference>
<reference evidence="2" key="1">
    <citation type="submission" date="2013-12" db="EMBL/GenBank/DDBJ databases">
        <authorList>
            <person name="Aslett M."/>
        </authorList>
    </citation>
    <scope>NUCLEOTIDE SEQUENCE [LARGE SCALE GENOMIC DNA]</scope>
    <source>
        <strain evidence="2">Lindley</strain>
    </source>
</reference>
<reference evidence="3" key="3">
    <citation type="submission" date="2016-06" db="UniProtKB">
        <authorList>
            <consortium name="WormBaseParasite"/>
        </authorList>
    </citation>
    <scope>IDENTIFICATION</scope>
</reference>
<dbReference type="Proteomes" id="UP000050741">
    <property type="component" value="Unassembled WGS sequence"/>
</dbReference>
<evidence type="ECO:0000259" key="1">
    <source>
        <dbReference type="Pfam" id="PF05362"/>
    </source>
</evidence>
<name>A0A183C268_GLOPA</name>
<dbReference type="SUPFAM" id="SSF54211">
    <property type="entry name" value="Ribosomal protein S5 domain 2-like"/>
    <property type="match status" value="1"/>
</dbReference>
<organism evidence="2 3">
    <name type="scientific">Globodera pallida</name>
    <name type="common">Potato cyst nematode worm</name>
    <name type="synonym">Heterodera pallida</name>
    <dbReference type="NCBI Taxonomy" id="36090"/>
    <lineage>
        <taxon>Eukaryota</taxon>
        <taxon>Metazoa</taxon>
        <taxon>Ecdysozoa</taxon>
        <taxon>Nematoda</taxon>
        <taxon>Chromadorea</taxon>
        <taxon>Rhabditida</taxon>
        <taxon>Tylenchina</taxon>
        <taxon>Tylenchomorpha</taxon>
        <taxon>Tylenchoidea</taxon>
        <taxon>Heteroderidae</taxon>
        <taxon>Heteroderinae</taxon>
        <taxon>Globodera</taxon>
    </lineage>
</organism>
<dbReference type="Pfam" id="PF05362">
    <property type="entry name" value="Lon_C"/>
    <property type="match status" value="1"/>
</dbReference>
<evidence type="ECO:0000313" key="2">
    <source>
        <dbReference type="Proteomes" id="UP000050741"/>
    </source>
</evidence>
<dbReference type="InterPro" id="IPR008269">
    <property type="entry name" value="Lon_proteolytic"/>
</dbReference>
<dbReference type="GO" id="GO:0004176">
    <property type="term" value="F:ATP-dependent peptidase activity"/>
    <property type="evidence" value="ECO:0007669"/>
    <property type="project" value="InterPro"/>
</dbReference>
<reference evidence="2" key="2">
    <citation type="submission" date="2014-05" db="EMBL/GenBank/DDBJ databases">
        <title>The genome and life-stage specific transcriptomes of Globodera pallida elucidate key aspects of plant parasitism by a cyst nematode.</title>
        <authorList>
            <person name="Cotton J.A."/>
            <person name="Lilley C.J."/>
            <person name="Jones L.M."/>
            <person name="Kikuchi T."/>
            <person name="Reid A.J."/>
            <person name="Thorpe P."/>
            <person name="Tsai I.J."/>
            <person name="Beasley H."/>
            <person name="Blok V."/>
            <person name="Cock P.J.A."/>
            <person name="Van den Akker S.E."/>
            <person name="Holroyd N."/>
            <person name="Hunt M."/>
            <person name="Mantelin S."/>
            <person name="Naghra H."/>
            <person name="Pain A."/>
            <person name="Palomares-Rius J.E."/>
            <person name="Zarowiecki M."/>
            <person name="Berriman M."/>
            <person name="Jones J.T."/>
            <person name="Urwin P.E."/>
        </authorList>
    </citation>
    <scope>NUCLEOTIDE SEQUENCE [LARGE SCALE GENOMIC DNA]</scope>
    <source>
        <strain evidence="2">Lindley</strain>
    </source>
</reference>
<evidence type="ECO:0000313" key="3">
    <source>
        <dbReference type="WBParaSite" id="GPLIN_000696200"/>
    </source>
</evidence>